<dbReference type="Proteomes" id="UP000220246">
    <property type="component" value="Unassembled WGS sequence"/>
</dbReference>
<feature type="signal peptide" evidence="1">
    <location>
        <begin position="1"/>
        <end position="19"/>
    </location>
</feature>
<protein>
    <recommendedName>
        <fullName evidence="4">DUF2514 domain-containing protein</fullName>
    </recommendedName>
</protein>
<accession>A0A2A7UVQ9</accession>
<organism evidence="2 3">
    <name type="scientific">Comamonas terrigena</name>
    <dbReference type="NCBI Taxonomy" id="32013"/>
    <lineage>
        <taxon>Bacteria</taxon>
        <taxon>Pseudomonadati</taxon>
        <taxon>Pseudomonadota</taxon>
        <taxon>Betaproteobacteria</taxon>
        <taxon>Burkholderiales</taxon>
        <taxon>Comamonadaceae</taxon>
        <taxon>Comamonas</taxon>
    </lineage>
</organism>
<dbReference type="OrthoDB" id="8795915at2"/>
<dbReference type="AlphaFoldDB" id="A0A2A7UVQ9"/>
<evidence type="ECO:0000313" key="3">
    <source>
        <dbReference type="Proteomes" id="UP000220246"/>
    </source>
</evidence>
<keyword evidence="3" id="KW-1185">Reference proteome</keyword>
<feature type="chain" id="PRO_5012947491" description="DUF2514 domain-containing protein" evidence="1">
    <location>
        <begin position="20"/>
        <end position="167"/>
    </location>
</feature>
<dbReference type="EMBL" id="PDEA01000001">
    <property type="protein sequence ID" value="PEH89286.1"/>
    <property type="molecule type" value="Genomic_DNA"/>
</dbReference>
<evidence type="ECO:0000256" key="1">
    <source>
        <dbReference type="SAM" id="SignalP"/>
    </source>
</evidence>
<reference evidence="3" key="1">
    <citation type="submission" date="2017-09" db="EMBL/GenBank/DDBJ databases">
        <title>FDA dAtabase for Regulatory Grade micrObial Sequences (FDA-ARGOS): Supporting development and validation of Infectious Disease Dx tests.</title>
        <authorList>
            <person name="Minogue T."/>
            <person name="Wolcott M."/>
            <person name="Wasieloski L."/>
            <person name="Aguilar W."/>
            <person name="Moore D."/>
            <person name="Tallon L."/>
            <person name="Sadzewicz L."/>
            <person name="Ott S."/>
            <person name="Zhao X."/>
            <person name="Nagaraj S."/>
            <person name="Vavikolanu K."/>
            <person name="Aluvathingal J."/>
            <person name="Nadendla S."/>
            <person name="Sichtig H."/>
        </authorList>
    </citation>
    <scope>NUCLEOTIDE SEQUENCE [LARGE SCALE GENOMIC DNA]</scope>
    <source>
        <strain evidence="3">FDAARGOS_394</strain>
    </source>
</reference>
<gene>
    <name evidence="2" type="ORF">CRM82_12385</name>
</gene>
<proteinExistence type="predicted"/>
<name>A0A2A7UVQ9_COMTR</name>
<evidence type="ECO:0008006" key="4">
    <source>
        <dbReference type="Google" id="ProtNLM"/>
    </source>
</evidence>
<comment type="caution">
    <text evidence="2">The sequence shown here is derived from an EMBL/GenBank/DDBJ whole genome shotgun (WGS) entry which is preliminary data.</text>
</comment>
<keyword evidence="1" id="KW-0732">Signal</keyword>
<sequence length="167" mass="17324">MTGRGKTILATLALAGAFAAGWTAQGWRADTALARVQAEQSGKEMMQAQQSQTATENKAGALLQHARDQKENTHDYTQKLAQLEAGRAADTARIAGLQHAVSAAATRSAQAASDAAACRDLADQHQRLAALAGEGGAVVAGLVRQLDAEIGLLAGQIRVDRGLADQQ</sequence>
<evidence type="ECO:0000313" key="2">
    <source>
        <dbReference type="EMBL" id="PEH89286.1"/>
    </source>
</evidence>